<keyword evidence="2" id="KW-1185">Reference proteome</keyword>
<evidence type="ECO:0000313" key="2">
    <source>
        <dbReference type="Proteomes" id="UP000739284"/>
    </source>
</evidence>
<dbReference type="Proteomes" id="UP000739284">
    <property type="component" value="Unassembled WGS sequence"/>
</dbReference>
<gene>
    <name evidence="1" type="ORF">J1784_00965</name>
</gene>
<accession>A0ABS6LAH0</accession>
<comment type="caution">
    <text evidence="1">The sequence shown here is derived from an EMBL/GenBank/DDBJ whole genome shotgun (WGS) entry which is preliminary data.</text>
</comment>
<reference evidence="1 2" key="1">
    <citation type="submission" date="2021-03" db="EMBL/GenBank/DDBJ databases">
        <title>Five novel Rahnella species.</title>
        <authorList>
            <person name="Brady C."/>
            <person name="Asselin J."/>
            <person name="Beer S."/>
            <person name="Bruberg M.B."/>
            <person name="Crampton B."/>
            <person name="Venter S."/>
            <person name="Arnold D."/>
            <person name="Denman S."/>
        </authorList>
    </citation>
    <scope>NUCLEOTIDE SEQUENCE [LARGE SCALE GENOMIC DNA]</scope>
    <source>
        <strain evidence="1 2">FRB 231</strain>
    </source>
</reference>
<protein>
    <submittedName>
        <fullName evidence="1">Uncharacterized protein</fullName>
    </submittedName>
</protein>
<proteinExistence type="predicted"/>
<dbReference type="EMBL" id="JAFMOY010000091">
    <property type="protein sequence ID" value="MBU9843617.1"/>
    <property type="molecule type" value="Genomic_DNA"/>
</dbReference>
<evidence type="ECO:0000313" key="1">
    <source>
        <dbReference type="EMBL" id="MBU9843617.1"/>
    </source>
</evidence>
<sequence length="722" mass="81580">MAKVVGASYGEREIILFVNIDFDNQSAVASISLEGWAQPLVEFLARYFTIHKDMLHLDYSHLSTENPSVTVTNWLCSSQTEREHFVIEFENAAQQGQIALTLKILGHGSTGIEKSCSILDQNSYRCAQDTFRDGILNGDPPALRETIVAEIEPRAIWVEWLLADRSYSRYKYLDDQQIMKALVVNTSEEDCIYVLQLVDPRQGRNNWAFDQLVQQYWQRVCDYLEKNIDMSSDYSSNRRPELVFSLFANSPTVQASRWVCEQVFERADPAVFPELIQHCCAILPEDVRNLFLRWNIRSKKEKKDNIKGCVAKAFSRLATLYVDTIPSDLALAAAWHEFGDPARSSQQSVAASLRELPSLAWDRESLWTQLGPAAREAWRQDLFDQVNEEPELAQGLLNFACLWLEQTAFAEVEPVLLRLMDDEEHLAFANRLVSTDVRQLQLRCKGLLRSKQGALDLEGPVGRGEGATELPSVGAQTWLSDPSVEQVIYRALSQIEEQFCREYSETWGEDEEAHTARLLTLTKEAIGNVSSQLRQLSVTTRARYPSLTVKVRQPSKREEGANTPAGAPLGADVLFLSRIVEKGETVIQRATLMQVKKRRGTDSGRGFSSTVGIDLKQCEDILKQSEHAYYLFATPASPRPVLWVAPARLVRNLTQLHTSKTSVLAMQVRDASCSYADFFLHELVGLWAGDEHEDIIAVANGDPRLGRTPRHIVEIEVRRQSD</sequence>
<organism evidence="1 2">
    <name type="scientific">Rahnella ecdela</name>
    <dbReference type="NCBI Taxonomy" id="2816250"/>
    <lineage>
        <taxon>Bacteria</taxon>
        <taxon>Pseudomonadati</taxon>
        <taxon>Pseudomonadota</taxon>
        <taxon>Gammaproteobacteria</taxon>
        <taxon>Enterobacterales</taxon>
        <taxon>Yersiniaceae</taxon>
        <taxon>Rahnella</taxon>
    </lineage>
</organism>
<name>A0ABS6LAH0_9GAMM</name>